<evidence type="ECO:0000313" key="6">
    <source>
        <dbReference type="Proteomes" id="UP000288859"/>
    </source>
</evidence>
<dbReference type="PANTHER" id="PTHR43098">
    <property type="entry name" value="L-ORNITHINE N(5)-MONOOXYGENASE-RELATED"/>
    <property type="match status" value="1"/>
</dbReference>
<proteinExistence type="predicted"/>
<evidence type="ECO:0008006" key="7">
    <source>
        <dbReference type="Google" id="ProtNLM"/>
    </source>
</evidence>
<keyword evidence="4" id="KW-0560">Oxidoreductase</keyword>
<evidence type="ECO:0000256" key="3">
    <source>
        <dbReference type="ARBA" id="ARBA00022857"/>
    </source>
</evidence>
<dbReference type="Proteomes" id="UP000288859">
    <property type="component" value="Unassembled WGS sequence"/>
</dbReference>
<organism evidence="5 6">
    <name type="scientific">Exophiala mesophila</name>
    <name type="common">Black yeast-like fungus</name>
    <dbReference type="NCBI Taxonomy" id="212818"/>
    <lineage>
        <taxon>Eukaryota</taxon>
        <taxon>Fungi</taxon>
        <taxon>Dikarya</taxon>
        <taxon>Ascomycota</taxon>
        <taxon>Pezizomycotina</taxon>
        <taxon>Eurotiomycetes</taxon>
        <taxon>Chaetothyriomycetidae</taxon>
        <taxon>Chaetothyriales</taxon>
        <taxon>Herpotrichiellaceae</taxon>
        <taxon>Exophiala</taxon>
    </lineage>
</organism>
<evidence type="ECO:0000313" key="5">
    <source>
        <dbReference type="EMBL" id="RVX72008.1"/>
    </source>
</evidence>
<reference evidence="5 6" key="1">
    <citation type="submission" date="2017-03" db="EMBL/GenBank/DDBJ databases">
        <title>Genomes of endolithic fungi from Antarctica.</title>
        <authorList>
            <person name="Coleine C."/>
            <person name="Masonjones S."/>
            <person name="Stajich J.E."/>
        </authorList>
    </citation>
    <scope>NUCLEOTIDE SEQUENCE [LARGE SCALE GENOMIC DNA]</scope>
    <source>
        <strain evidence="5 6">CCFEE 6314</strain>
    </source>
</reference>
<dbReference type="OrthoDB" id="66881at2759"/>
<evidence type="ECO:0000256" key="1">
    <source>
        <dbReference type="ARBA" id="ARBA00022630"/>
    </source>
</evidence>
<keyword evidence="1" id="KW-0285">Flavoprotein</keyword>
<dbReference type="InterPro" id="IPR036188">
    <property type="entry name" value="FAD/NAD-bd_sf"/>
</dbReference>
<dbReference type="PANTHER" id="PTHR43098:SF5">
    <property type="entry name" value="DUAL-FUNCTIONAL MONOOXYGENASE_METHYLTRANSFERASE PSOF"/>
    <property type="match status" value="1"/>
</dbReference>
<dbReference type="PRINTS" id="PR00368">
    <property type="entry name" value="FADPNR"/>
</dbReference>
<comment type="caution">
    <text evidence="5">The sequence shown here is derived from an EMBL/GenBank/DDBJ whole genome shotgun (WGS) entry which is preliminary data.</text>
</comment>
<dbReference type="EMBL" id="NAJM01000014">
    <property type="protein sequence ID" value="RVX72008.1"/>
    <property type="molecule type" value="Genomic_DNA"/>
</dbReference>
<dbReference type="AlphaFoldDB" id="A0A438N8U4"/>
<dbReference type="GO" id="GO:0050661">
    <property type="term" value="F:NADP binding"/>
    <property type="evidence" value="ECO:0007669"/>
    <property type="project" value="InterPro"/>
</dbReference>
<accession>A0A438N8U4</accession>
<dbReference type="GO" id="GO:0050660">
    <property type="term" value="F:flavin adenine dinucleotide binding"/>
    <property type="evidence" value="ECO:0007669"/>
    <property type="project" value="InterPro"/>
</dbReference>
<keyword evidence="3" id="KW-0521">NADP</keyword>
<dbReference type="SUPFAM" id="SSF51905">
    <property type="entry name" value="FAD/NAD(P)-binding domain"/>
    <property type="match status" value="2"/>
</dbReference>
<dbReference type="InterPro" id="IPR020946">
    <property type="entry name" value="Flavin_mOase-like"/>
</dbReference>
<evidence type="ECO:0000256" key="2">
    <source>
        <dbReference type="ARBA" id="ARBA00022827"/>
    </source>
</evidence>
<dbReference type="InterPro" id="IPR050775">
    <property type="entry name" value="FAD-binding_Monooxygenases"/>
</dbReference>
<dbReference type="GO" id="GO:0004499">
    <property type="term" value="F:N,N-dimethylaniline monooxygenase activity"/>
    <property type="evidence" value="ECO:0007669"/>
    <property type="project" value="InterPro"/>
</dbReference>
<gene>
    <name evidence="5" type="ORF">B0A52_04606</name>
</gene>
<dbReference type="Pfam" id="PF00743">
    <property type="entry name" value="FMO-like"/>
    <property type="match status" value="1"/>
</dbReference>
<evidence type="ECO:0000256" key="4">
    <source>
        <dbReference type="ARBA" id="ARBA00023002"/>
    </source>
</evidence>
<dbReference type="VEuPathDB" id="FungiDB:PV10_06356"/>
<keyword evidence="2" id="KW-0274">FAD</keyword>
<dbReference type="Gene3D" id="3.50.50.60">
    <property type="entry name" value="FAD/NAD(P)-binding domain"/>
    <property type="match status" value="2"/>
</dbReference>
<sequence>MDYVAVDALVVGAGFGGIYATYRLAQMGLNVKCIDAADDVGGTWFRNTYPGAMSDTESYLYRYSWDKEDLKTYPWSSRYLYQPEILEYLRHVVRKHDLRKFMEFNVEMTAAEWDESTCQWTISTSCGRSVHARYLVNCLGVLSKANFPNIPGISSFKGQLVHTAQWDATIKLEGKSVGVIGNGSTGVQVMTAIAPIVQTLKSYQRHPQYSVPSGQGPISQNERDNINENYDEIWTKVRSSAVGFGVPEVGCKTMEATPKQRKEAFEKVWQEGNGFRFMFSAFGDIVSDEAANKEACDFIRAKINDIVKDPRKAAILTPHDLYARRPLCDTGYYQIFRQENVDVIDLQANPIAKIVDRGVQLSDGTIHDLDVLIFATGFDAIEGNYLRFNITGRQGETIQSHWKDGPTAYGGIACAGFPNMFLVSGPQAPFANFPPVIESEIEFIMSCVSHAEETVAGNAGRASIEVSRAAEASWSSTCDKLVDGLLFKRTASWIFGANIPGRKPSTTFYFGGLGSYRKWVDEVVSKGFVDFNISG</sequence>
<dbReference type="PRINTS" id="PR00411">
    <property type="entry name" value="PNDRDTASEI"/>
</dbReference>
<name>A0A438N8U4_EXOME</name>
<protein>
    <recommendedName>
        <fullName evidence="7">FAD/NAD(P)-binding domain-containing protein</fullName>
    </recommendedName>
</protein>